<evidence type="ECO:0000313" key="1">
    <source>
        <dbReference type="EMBL" id="KAF2876041.1"/>
    </source>
</evidence>
<gene>
    <name evidence="1" type="ORF">BDV95DRAFT_288621</name>
</gene>
<comment type="caution">
    <text evidence="1">The sequence shown here is derived from an EMBL/GenBank/DDBJ whole genome shotgun (WGS) entry which is preliminary data.</text>
</comment>
<dbReference type="AlphaFoldDB" id="A0A7C8MG24"/>
<accession>A0A7C8MG24</accession>
<dbReference type="Proteomes" id="UP000481861">
    <property type="component" value="Unassembled WGS sequence"/>
</dbReference>
<proteinExistence type="predicted"/>
<name>A0A7C8MG24_9PLEO</name>
<keyword evidence="2" id="KW-1185">Reference proteome</keyword>
<dbReference type="EMBL" id="JAADJZ010000004">
    <property type="protein sequence ID" value="KAF2876041.1"/>
    <property type="molecule type" value="Genomic_DNA"/>
</dbReference>
<evidence type="ECO:0000313" key="2">
    <source>
        <dbReference type="Proteomes" id="UP000481861"/>
    </source>
</evidence>
<reference evidence="1 2" key="1">
    <citation type="submission" date="2020-01" db="EMBL/GenBank/DDBJ databases">
        <authorList>
            <consortium name="DOE Joint Genome Institute"/>
            <person name="Haridas S."/>
            <person name="Albert R."/>
            <person name="Binder M."/>
            <person name="Bloem J."/>
            <person name="Labutti K."/>
            <person name="Salamov A."/>
            <person name="Andreopoulos B."/>
            <person name="Baker S.E."/>
            <person name="Barry K."/>
            <person name="Bills G."/>
            <person name="Bluhm B.H."/>
            <person name="Cannon C."/>
            <person name="Castanera R."/>
            <person name="Culley D.E."/>
            <person name="Daum C."/>
            <person name="Ezra D."/>
            <person name="Gonzalez J.B."/>
            <person name="Henrissat B."/>
            <person name="Kuo A."/>
            <person name="Liang C."/>
            <person name="Lipzen A."/>
            <person name="Lutzoni F."/>
            <person name="Magnuson J."/>
            <person name="Mondo S."/>
            <person name="Nolan M."/>
            <person name="Ohm R."/>
            <person name="Pangilinan J."/>
            <person name="Park H.-J.H."/>
            <person name="Ramirez L."/>
            <person name="Alfaro M."/>
            <person name="Sun H."/>
            <person name="Tritt A."/>
            <person name="Yoshinaga Y."/>
            <person name="Zwiers L.-H.L."/>
            <person name="Turgeon B.G."/>
            <person name="Goodwin S.B."/>
            <person name="Spatafora J.W."/>
            <person name="Crous P.W."/>
            <person name="Grigoriev I.V."/>
        </authorList>
    </citation>
    <scope>NUCLEOTIDE SEQUENCE [LARGE SCALE GENOMIC DNA]</scope>
    <source>
        <strain evidence="1 2">CBS 611.86</strain>
    </source>
</reference>
<sequence length="284" mass="31519">MGSGFRTGREARATSGGGGEEAVRISVMGMRAVMLLYDRRFVVGVVTYERCMRGSPPKLPFLTMPIGMTLVAYALYLPCRRTKEVASVKKWRELKVFSRRHWYNLCFSKRAGFCERRNTSVLETGQRLLVSSSTSLYLSRPSCYRPSAALQDEVFCTERPASVQSARLSIFQVPPTPASEYTLFSAWCKKRSEFLATDLLARRFFPSNEFSKLGVNLTEAPMLAVPRSESEHAPVVPYCPILPCFPAFPSPCDARSVGDARVVSAASGVCCPKARLLLAMCLPL</sequence>
<organism evidence="1 2">
    <name type="scientific">Massariosphaeria phaeospora</name>
    <dbReference type="NCBI Taxonomy" id="100035"/>
    <lineage>
        <taxon>Eukaryota</taxon>
        <taxon>Fungi</taxon>
        <taxon>Dikarya</taxon>
        <taxon>Ascomycota</taxon>
        <taxon>Pezizomycotina</taxon>
        <taxon>Dothideomycetes</taxon>
        <taxon>Pleosporomycetidae</taxon>
        <taxon>Pleosporales</taxon>
        <taxon>Pleosporales incertae sedis</taxon>
        <taxon>Massariosphaeria</taxon>
    </lineage>
</organism>
<protein>
    <submittedName>
        <fullName evidence="1">Uncharacterized protein</fullName>
    </submittedName>
</protein>